<dbReference type="PANTHER" id="PTHR10625:SF10">
    <property type="entry name" value="HISTONE DEACETYLASE HDAC1"/>
    <property type="match status" value="1"/>
</dbReference>
<dbReference type="CDD" id="cd09991">
    <property type="entry name" value="HDAC_classI"/>
    <property type="match status" value="1"/>
</dbReference>
<dbReference type="SUPFAM" id="SSF52768">
    <property type="entry name" value="Arginase/deacetylase"/>
    <property type="match status" value="2"/>
</dbReference>
<keyword evidence="8" id="KW-1185">Reference proteome</keyword>
<feature type="domain" description="Histone deacetylase" evidence="6">
    <location>
        <begin position="67"/>
        <end position="210"/>
    </location>
</feature>
<dbReference type="InterPro" id="IPR003084">
    <property type="entry name" value="HDAC_I/II"/>
</dbReference>
<evidence type="ECO:0000256" key="4">
    <source>
        <dbReference type="PIRSR" id="PIRSR037913-3"/>
    </source>
</evidence>
<sequence>MMQYTINLSSEKKRVAREIVRMKMVRGERAETESGASLPSVGSDATKRRVTYFYEPSIGDYYYGQGHPMKPHRIRMAHNLVVHYGLHRRMQVNRPFLAAADDIARFHSDDYVRFLATVSPQILSDNSHSHYRQLKRFNVGEDCPVFDGLFDFCRASAGGSIGAAVRLNRSDADIAINWAGGLHHAKKAEASGFCYVNDIVLGILELLKVHRLIFAIRNLVFVAMSGISDIAGGAGRFAIKGHGGYDDFLNPEPLQSLQTLAIPPCPTTPPSTAYTNTTIRTLAVPLRQATSTVVVLWPLWRTSWQRSYDSFLLRGGENENAFEVLHVKRRNNFVEGRVREDGFDNAERVLYIDIDVHHGDGVEEAFYTTDRVMTVSFHKFGDFFPGTGHIKDTGVGAGKNYSLNVPLNDGLDDQTFCGLFRPIIQKVMDVYQPDAVVLQCGADSLSGDRLGCFNLTVKGHADCLRFLRSFNVPLMVLGGGGYTVRNVARCWCYETAVAVGVEPDPNLPYNEYYEYFGPDYNLHVEPSNMENLNTSRDLEKIRITLLEQLARLPHAPSVSFQTTPSTTEVPEDVEEEDMDVRPKRRIWSGEDFDSDHDDEMASSKTSDLTAQMSLVTPPSILIVVLAT</sequence>
<evidence type="ECO:0000256" key="3">
    <source>
        <dbReference type="PIRSR" id="PIRSR037913-1"/>
    </source>
</evidence>
<evidence type="ECO:0000256" key="2">
    <source>
        <dbReference type="ARBA" id="ARBA00022853"/>
    </source>
</evidence>
<feature type="compositionally biased region" description="Acidic residues" evidence="5">
    <location>
        <begin position="569"/>
        <end position="578"/>
    </location>
</feature>
<dbReference type="EMBL" id="JBGMDY010000003">
    <property type="protein sequence ID" value="KAL2340939.1"/>
    <property type="molecule type" value="Genomic_DNA"/>
</dbReference>
<dbReference type="Gene3D" id="3.40.800.20">
    <property type="entry name" value="Histone deacetylase domain"/>
    <property type="match status" value="2"/>
</dbReference>
<dbReference type="InterPro" id="IPR023801">
    <property type="entry name" value="His_deacetylse_dom"/>
</dbReference>
<reference evidence="7 8" key="1">
    <citation type="submission" date="2024-08" db="EMBL/GenBank/DDBJ databases">
        <title>Insights into the chromosomal genome structure of Flemingia macrophylla.</title>
        <authorList>
            <person name="Ding Y."/>
            <person name="Zhao Y."/>
            <person name="Bi W."/>
            <person name="Wu M."/>
            <person name="Zhao G."/>
            <person name="Gong Y."/>
            <person name="Li W."/>
            <person name="Zhang P."/>
        </authorList>
    </citation>
    <scope>NUCLEOTIDE SEQUENCE [LARGE SCALE GENOMIC DNA]</scope>
    <source>
        <strain evidence="7">DYQJB</strain>
        <tissue evidence="7">Leaf</tissue>
    </source>
</reference>
<keyword evidence="1" id="KW-0678">Repressor</keyword>
<dbReference type="Proteomes" id="UP001603857">
    <property type="component" value="Unassembled WGS sequence"/>
</dbReference>
<dbReference type="PRINTS" id="PR01271">
    <property type="entry name" value="HISDACETLASE"/>
</dbReference>
<feature type="active site" description="Proton acceptor" evidence="3">
    <location>
        <position position="184"/>
    </location>
</feature>
<dbReference type="PANTHER" id="PTHR10625">
    <property type="entry name" value="HISTONE DEACETYLASE HDAC1-RELATED"/>
    <property type="match status" value="1"/>
</dbReference>
<evidence type="ECO:0000256" key="1">
    <source>
        <dbReference type="ARBA" id="ARBA00022491"/>
    </source>
</evidence>
<name>A0ABD1MYL9_9FABA</name>
<gene>
    <name evidence="7" type="ORF">Fmac_008879</name>
</gene>
<keyword evidence="4" id="KW-0479">Metal-binding</keyword>
<dbReference type="PIRSF" id="PIRSF037913">
    <property type="entry name" value="His_deacetylse_1"/>
    <property type="match status" value="1"/>
</dbReference>
<accession>A0ABD1MYL9</accession>
<protein>
    <recommendedName>
        <fullName evidence="6">Histone deacetylase domain-containing protein</fullName>
    </recommendedName>
</protein>
<feature type="region of interest" description="Disordered" evidence="5">
    <location>
        <begin position="557"/>
        <end position="580"/>
    </location>
</feature>
<proteinExistence type="predicted"/>
<comment type="caution">
    <text evidence="7">The sequence shown here is derived from an EMBL/GenBank/DDBJ whole genome shotgun (WGS) entry which is preliminary data.</text>
</comment>
<dbReference type="GO" id="GO:0006325">
    <property type="term" value="P:chromatin organization"/>
    <property type="evidence" value="ECO:0007669"/>
    <property type="project" value="UniProtKB-KW"/>
</dbReference>
<feature type="domain" description="Histone deacetylase" evidence="6">
    <location>
        <begin position="345"/>
        <end position="496"/>
    </location>
</feature>
<dbReference type="Pfam" id="PF00850">
    <property type="entry name" value="Hist_deacetyl"/>
    <property type="match status" value="2"/>
</dbReference>
<dbReference type="AlphaFoldDB" id="A0ABD1MYL9"/>
<dbReference type="InterPro" id="IPR037138">
    <property type="entry name" value="His_deacetylse_dom_sf"/>
</dbReference>
<keyword evidence="2" id="KW-0156">Chromatin regulator</keyword>
<organism evidence="7 8">
    <name type="scientific">Flemingia macrophylla</name>
    <dbReference type="NCBI Taxonomy" id="520843"/>
    <lineage>
        <taxon>Eukaryota</taxon>
        <taxon>Viridiplantae</taxon>
        <taxon>Streptophyta</taxon>
        <taxon>Embryophyta</taxon>
        <taxon>Tracheophyta</taxon>
        <taxon>Spermatophyta</taxon>
        <taxon>Magnoliopsida</taxon>
        <taxon>eudicotyledons</taxon>
        <taxon>Gunneridae</taxon>
        <taxon>Pentapetalae</taxon>
        <taxon>rosids</taxon>
        <taxon>fabids</taxon>
        <taxon>Fabales</taxon>
        <taxon>Fabaceae</taxon>
        <taxon>Papilionoideae</taxon>
        <taxon>50 kb inversion clade</taxon>
        <taxon>NPAAA clade</taxon>
        <taxon>indigoferoid/millettioid clade</taxon>
        <taxon>Phaseoleae</taxon>
        <taxon>Flemingia</taxon>
    </lineage>
</organism>
<evidence type="ECO:0000259" key="6">
    <source>
        <dbReference type="Pfam" id="PF00850"/>
    </source>
</evidence>
<dbReference type="InterPro" id="IPR023696">
    <property type="entry name" value="Ureohydrolase_dom_sf"/>
</dbReference>
<evidence type="ECO:0000313" key="8">
    <source>
        <dbReference type="Proteomes" id="UP001603857"/>
    </source>
</evidence>
<evidence type="ECO:0000256" key="5">
    <source>
        <dbReference type="SAM" id="MobiDB-lite"/>
    </source>
</evidence>
<feature type="binding site" evidence="4">
    <location>
        <position position="519"/>
    </location>
    <ligand>
        <name>a divalent metal cation</name>
        <dbReference type="ChEBI" id="CHEBI:60240"/>
    </ligand>
</feature>
<evidence type="ECO:0000313" key="7">
    <source>
        <dbReference type="EMBL" id="KAL2340939.1"/>
    </source>
</evidence>